<evidence type="ECO:0000313" key="4">
    <source>
        <dbReference type="EMBL" id="JAB82904.1"/>
    </source>
</evidence>
<reference evidence="4" key="1">
    <citation type="journal article" date="2015" name="Sci. Rep.">
        <title>Tissue- and time-dependent transcription in Ixodes ricinus salivary glands and midguts when blood feeding on the vertebrate host.</title>
        <authorList>
            <person name="Kotsyfakis M."/>
            <person name="Schwarz A."/>
            <person name="Erhart J."/>
            <person name="Ribeiro J.M."/>
        </authorList>
    </citation>
    <scope>NUCLEOTIDE SEQUENCE</scope>
    <source>
        <tissue evidence="4">Salivary gland and midgut</tissue>
    </source>
</reference>
<protein>
    <recommendedName>
        <fullName evidence="5">Basic tail protein</fullName>
    </recommendedName>
</protein>
<proteinExistence type="evidence at transcript level"/>
<accession>V5HWB8</accession>
<feature type="signal peptide" evidence="3">
    <location>
        <begin position="1"/>
        <end position="21"/>
    </location>
</feature>
<dbReference type="EMBL" id="GANP01001564">
    <property type="protein sequence ID" value="JAB82904.1"/>
    <property type="molecule type" value="mRNA"/>
</dbReference>
<feature type="chain" id="PRO_5004736356" description="Basic tail protein" evidence="3">
    <location>
        <begin position="22"/>
        <end position="90"/>
    </location>
</feature>
<dbReference type="Pfam" id="PF07771">
    <property type="entry name" value="TSGP1"/>
    <property type="match status" value="1"/>
</dbReference>
<name>V5HWB8_IXORI</name>
<evidence type="ECO:0000256" key="3">
    <source>
        <dbReference type="SAM" id="SignalP"/>
    </source>
</evidence>
<evidence type="ECO:0008006" key="5">
    <source>
        <dbReference type="Google" id="ProtNLM"/>
    </source>
</evidence>
<evidence type="ECO:0000256" key="2">
    <source>
        <dbReference type="ARBA" id="ARBA00022525"/>
    </source>
</evidence>
<sequence length="90" mass="10062">MGLTRITLLLVSLAFLGIAAAHDCQNGMRPDSQRDREGCDFYCWNEVTNSYDQFFFTDGVRCFYNNGDEGSCKNGECHLKTNTGGPSHNE</sequence>
<dbReference type="AlphaFoldDB" id="V5HWB8"/>
<evidence type="ECO:0000256" key="1">
    <source>
        <dbReference type="ARBA" id="ARBA00004613"/>
    </source>
</evidence>
<organism evidence="4">
    <name type="scientific">Ixodes ricinus</name>
    <name type="common">Common tick</name>
    <name type="synonym">Acarus ricinus</name>
    <dbReference type="NCBI Taxonomy" id="34613"/>
    <lineage>
        <taxon>Eukaryota</taxon>
        <taxon>Metazoa</taxon>
        <taxon>Ecdysozoa</taxon>
        <taxon>Arthropoda</taxon>
        <taxon>Chelicerata</taxon>
        <taxon>Arachnida</taxon>
        <taxon>Acari</taxon>
        <taxon>Parasitiformes</taxon>
        <taxon>Ixodida</taxon>
        <taxon>Ixodoidea</taxon>
        <taxon>Ixodidae</taxon>
        <taxon>Ixodinae</taxon>
        <taxon>Ixodes</taxon>
    </lineage>
</organism>
<dbReference type="InterPro" id="IPR011694">
    <property type="entry name" value="Ixonnexin-like"/>
</dbReference>
<comment type="subcellular location">
    <subcellularLocation>
        <location evidence="1">Secreted</location>
    </subcellularLocation>
</comment>
<dbReference type="GO" id="GO:0005576">
    <property type="term" value="C:extracellular region"/>
    <property type="evidence" value="ECO:0007669"/>
    <property type="project" value="UniProtKB-SubCell"/>
</dbReference>
<keyword evidence="3" id="KW-0732">Signal</keyword>
<keyword evidence="2" id="KW-0964">Secreted</keyword>
<dbReference type="CDD" id="cd23501">
    <property type="entry name" value="TSLPI_Salp14_NTD"/>
    <property type="match status" value="1"/>
</dbReference>